<dbReference type="Pfam" id="PF00356">
    <property type="entry name" value="LacI"/>
    <property type="match status" value="1"/>
</dbReference>
<dbReference type="GO" id="GO:0000976">
    <property type="term" value="F:transcription cis-regulatory region binding"/>
    <property type="evidence" value="ECO:0007669"/>
    <property type="project" value="TreeGrafter"/>
</dbReference>
<dbReference type="RefSeq" id="WP_039311298.1">
    <property type="nucleotide sequence ID" value="NZ_CP006905.1"/>
</dbReference>
<dbReference type="GO" id="GO:0003700">
    <property type="term" value="F:DNA-binding transcription factor activity"/>
    <property type="evidence" value="ECO:0007669"/>
    <property type="project" value="TreeGrafter"/>
</dbReference>
<evidence type="ECO:0000313" key="7">
    <source>
        <dbReference type="EMBL" id="AIY84439.1"/>
    </source>
</evidence>
<dbReference type="PROSITE" id="PS50932">
    <property type="entry name" value="HTH_LACI_2"/>
    <property type="match status" value="1"/>
</dbReference>
<protein>
    <submittedName>
        <fullName evidence="7">Helix-turn-helix family protein</fullName>
    </submittedName>
</protein>
<dbReference type="Proteomes" id="UP000030635">
    <property type="component" value="Chromosome"/>
</dbReference>
<evidence type="ECO:0000259" key="6">
    <source>
        <dbReference type="PROSITE" id="PS50943"/>
    </source>
</evidence>
<proteinExistence type="predicted"/>
<keyword evidence="4" id="KW-0804">Transcription</keyword>
<dbReference type="AlphaFoldDB" id="A0A0A7FXS5"/>
<dbReference type="Gene3D" id="1.10.260.40">
    <property type="entry name" value="lambda repressor-like DNA-binding domains"/>
    <property type="match status" value="1"/>
</dbReference>
<name>A0A0A7FXS5_9CLOT</name>
<dbReference type="CDD" id="cd06267">
    <property type="entry name" value="PBP1_LacI_sugar_binding-like"/>
    <property type="match status" value="1"/>
</dbReference>
<dbReference type="eggNOG" id="COG1609">
    <property type="taxonomic scope" value="Bacteria"/>
</dbReference>
<keyword evidence="8" id="KW-1185">Reference proteome</keyword>
<dbReference type="InterPro" id="IPR001387">
    <property type="entry name" value="Cro/C1-type_HTH"/>
</dbReference>
<dbReference type="KEGG" id="cbv:U729_462"/>
<feature type="domain" description="HTH lacI-type" evidence="5">
    <location>
        <begin position="3"/>
        <end position="57"/>
    </location>
</feature>
<dbReference type="Gene3D" id="3.40.50.2300">
    <property type="match status" value="2"/>
</dbReference>
<evidence type="ECO:0000256" key="2">
    <source>
        <dbReference type="ARBA" id="ARBA00023015"/>
    </source>
</evidence>
<sequence length="338" mass="37760">MKLTIADVARKCGVSVATVSRVMNGNYPVKAETKAKVLKTIKELNYIPSMQAKEFTKQKSTTIGVIVPSINNMFFTDVVNSIEKYLKEHGYSIILCCSNGNEEDEIYSVQNLISRNVSGIIIVTPNTNNVKSGFYDGISNQIPITFINGYNNISNISSVSNDEKEGALISLNYLLENNHKNILFIRGENSYSYDIKETAYIEFMNNINNFSYDNIINIGEGNIIETVDNTTNKLINILNDRKDITAIFACNDLMALGVINACKKLNLDVPKDISVIGYDNILLSKLIEPKLTTIDQNMALLGSNASMLLLEKINCNNEFSKRIILNNHIVKRETVCKI</sequence>
<dbReference type="InterPro" id="IPR028082">
    <property type="entry name" value="Peripla_BP_I"/>
</dbReference>
<dbReference type="HOGENOM" id="CLU_037628_6_1_9"/>
<keyword evidence="2" id="KW-0805">Transcription regulation</keyword>
<organism evidence="7 8">
    <name type="scientific">Clostridium baratii str. Sullivan</name>
    <dbReference type="NCBI Taxonomy" id="1415775"/>
    <lineage>
        <taxon>Bacteria</taxon>
        <taxon>Bacillati</taxon>
        <taxon>Bacillota</taxon>
        <taxon>Clostridia</taxon>
        <taxon>Eubacteriales</taxon>
        <taxon>Clostridiaceae</taxon>
        <taxon>Clostridium</taxon>
    </lineage>
</organism>
<dbReference type="SUPFAM" id="SSF47413">
    <property type="entry name" value="lambda repressor-like DNA-binding domains"/>
    <property type="match status" value="1"/>
</dbReference>
<dbReference type="CDD" id="cd01392">
    <property type="entry name" value="HTH_LacI"/>
    <property type="match status" value="1"/>
</dbReference>
<dbReference type="STRING" id="1561.NPD11_2531"/>
<feature type="domain" description="HTH cro/C1-type" evidence="6">
    <location>
        <begin position="2"/>
        <end position="47"/>
    </location>
</feature>
<dbReference type="OrthoDB" id="9789891at2"/>
<dbReference type="PANTHER" id="PTHR30146">
    <property type="entry name" value="LACI-RELATED TRANSCRIPTIONAL REPRESSOR"/>
    <property type="match status" value="1"/>
</dbReference>
<dbReference type="SMART" id="SM00354">
    <property type="entry name" value="HTH_LACI"/>
    <property type="match status" value="1"/>
</dbReference>
<keyword evidence="1" id="KW-0678">Repressor</keyword>
<dbReference type="PANTHER" id="PTHR30146:SF95">
    <property type="entry name" value="RIBOSE OPERON REPRESSOR"/>
    <property type="match status" value="1"/>
</dbReference>
<dbReference type="PROSITE" id="PS50943">
    <property type="entry name" value="HTH_CROC1"/>
    <property type="match status" value="1"/>
</dbReference>
<accession>A0A0A7FXS5</accession>
<keyword evidence="3" id="KW-0238">DNA-binding</keyword>
<dbReference type="InterPro" id="IPR010982">
    <property type="entry name" value="Lambda_DNA-bd_dom_sf"/>
</dbReference>
<dbReference type="SUPFAM" id="SSF53822">
    <property type="entry name" value="Periplasmic binding protein-like I"/>
    <property type="match status" value="1"/>
</dbReference>
<evidence type="ECO:0000256" key="3">
    <source>
        <dbReference type="ARBA" id="ARBA00023125"/>
    </source>
</evidence>
<dbReference type="EMBL" id="CP006905">
    <property type="protein sequence ID" value="AIY84439.1"/>
    <property type="molecule type" value="Genomic_DNA"/>
</dbReference>
<dbReference type="InterPro" id="IPR000843">
    <property type="entry name" value="HTH_LacI"/>
</dbReference>
<evidence type="ECO:0000256" key="4">
    <source>
        <dbReference type="ARBA" id="ARBA00023163"/>
    </source>
</evidence>
<reference evidence="7 8" key="1">
    <citation type="journal article" date="2015" name="Infect. Genet. Evol.">
        <title>Genomic sequences of six botulinum neurotoxin-producing strains representing three clostridial species illustrate the mobility and diversity of botulinum neurotoxin genes.</title>
        <authorList>
            <person name="Smith T.J."/>
            <person name="Hill K.K."/>
            <person name="Xie G."/>
            <person name="Foley B.T."/>
            <person name="Williamson C.H."/>
            <person name="Foster J.T."/>
            <person name="Johnson S.L."/>
            <person name="Chertkov O."/>
            <person name="Teshima H."/>
            <person name="Gibbons H.S."/>
            <person name="Johnsky L.A."/>
            <person name="Karavis M.A."/>
            <person name="Smith L.A."/>
        </authorList>
    </citation>
    <scope>NUCLEOTIDE SEQUENCE [LARGE SCALE GENOMIC DNA]</scope>
    <source>
        <strain evidence="7 8">Sullivan</strain>
    </source>
</reference>
<dbReference type="Pfam" id="PF13377">
    <property type="entry name" value="Peripla_BP_3"/>
    <property type="match status" value="1"/>
</dbReference>
<evidence type="ECO:0000256" key="1">
    <source>
        <dbReference type="ARBA" id="ARBA00022491"/>
    </source>
</evidence>
<evidence type="ECO:0000313" key="8">
    <source>
        <dbReference type="Proteomes" id="UP000030635"/>
    </source>
</evidence>
<dbReference type="PRINTS" id="PR00036">
    <property type="entry name" value="HTHLACI"/>
</dbReference>
<gene>
    <name evidence="7" type="ORF">U729_462</name>
</gene>
<evidence type="ECO:0000259" key="5">
    <source>
        <dbReference type="PROSITE" id="PS50932"/>
    </source>
</evidence>
<dbReference type="InterPro" id="IPR046335">
    <property type="entry name" value="LacI/GalR-like_sensor"/>
</dbReference>